<comment type="caution">
    <text evidence="5">The sequence shown here is derived from an EMBL/GenBank/DDBJ whole genome shotgun (WGS) entry which is preliminary data.</text>
</comment>
<evidence type="ECO:0000313" key="5">
    <source>
        <dbReference type="EMBL" id="MDE5412346.1"/>
    </source>
</evidence>
<evidence type="ECO:0000259" key="3">
    <source>
        <dbReference type="Pfam" id="PF07261"/>
    </source>
</evidence>
<dbReference type="Pfam" id="PF07261">
    <property type="entry name" value="DnaB_2"/>
    <property type="match status" value="1"/>
</dbReference>
<comment type="similarity">
    <text evidence="1">Belongs to the DnaB/DnaD family.</text>
</comment>
<dbReference type="InterPro" id="IPR006343">
    <property type="entry name" value="DnaB/C_C"/>
</dbReference>
<dbReference type="InterPro" id="IPR058660">
    <property type="entry name" value="WHD_DnaB"/>
</dbReference>
<evidence type="ECO:0000256" key="1">
    <source>
        <dbReference type="ARBA" id="ARBA00093462"/>
    </source>
</evidence>
<feature type="domain" description="DnaB/C C-terminal" evidence="3">
    <location>
        <begin position="339"/>
        <end position="396"/>
    </location>
</feature>
<dbReference type="EMBL" id="JAOTPO010000002">
    <property type="protein sequence ID" value="MDE5412346.1"/>
    <property type="molecule type" value="Genomic_DNA"/>
</dbReference>
<feature type="region of interest" description="Disordered" evidence="2">
    <location>
        <begin position="408"/>
        <end position="482"/>
    </location>
</feature>
<feature type="compositionally biased region" description="Basic and acidic residues" evidence="2">
    <location>
        <begin position="427"/>
        <end position="444"/>
    </location>
</feature>
<name>A0ABT5VA52_9BACI</name>
<sequence>MEWHWKELLPVDRLMIRAKDQLTVQDQRVLILLYQPLIGAVAYSLYMTLWSELEDDIYWSEETTHRQLMISMDLPLPQLFQERKKLEAIGLLKTYKKKKDDYSTYLYELQPPMSPQAFFTNDVLSVYLYNRLGKTKYRQIRERFLIDKLDEEGYEEVTYAFDEVFTSLSHSEIATHHQTELIEALEIDPNKEVVQRGQEQDLLFADRSFDFQLLESDLATFSNAKKLLTVEIKKVIIRLAFVYRIEPLEMSRLIQQALLHDDELNVEELRKRAQEWYKIEYGNEPPTLGLKTHPLEHREMSGKVPQTEEEKMISLYETTSPLDLLESRSDGAKVPLADVKIIESLLLDYQLMPGVVNVLIDSILIRNDMKLTKALIDKIAGHWSRKNIKTVKEAMELARLEYQKNTAYQQSKNEAPVAKGRPKKSSVRKEKLPKWLLKEQEEKSAAATSDHNSQDPKVAQEKERFNKMMEQLKQNRSLKEED</sequence>
<evidence type="ECO:0000259" key="4">
    <source>
        <dbReference type="Pfam" id="PF25888"/>
    </source>
</evidence>
<reference evidence="5" key="1">
    <citation type="submission" date="2024-05" db="EMBL/GenBank/DDBJ databases">
        <title>Alkalihalobacillus sp. strain MEB203 novel alkaliphilic bacterium from Lonar Lake, India.</title>
        <authorList>
            <person name="Joshi A."/>
            <person name="Thite S."/>
            <person name="Mengade P."/>
        </authorList>
    </citation>
    <scope>NUCLEOTIDE SEQUENCE</scope>
    <source>
        <strain evidence="5">MEB 203</strain>
    </source>
</reference>
<feature type="compositionally biased region" description="Basic and acidic residues" evidence="2">
    <location>
        <begin position="452"/>
        <end position="467"/>
    </location>
</feature>
<dbReference type="RefSeq" id="WP_275116981.1">
    <property type="nucleotide sequence ID" value="NZ_JAOTPO010000002.1"/>
</dbReference>
<proteinExistence type="inferred from homology"/>
<feature type="domain" description="Replicative helicase loading/DNA remodeling protein DnaB N-terminal winged helix" evidence="4">
    <location>
        <begin position="10"/>
        <end position="223"/>
    </location>
</feature>
<protein>
    <submittedName>
        <fullName evidence="5">DnaD domain protein</fullName>
    </submittedName>
</protein>
<keyword evidence="6" id="KW-1185">Reference proteome</keyword>
<evidence type="ECO:0000313" key="6">
    <source>
        <dbReference type="Proteomes" id="UP001148125"/>
    </source>
</evidence>
<dbReference type="Proteomes" id="UP001148125">
    <property type="component" value="Unassembled WGS sequence"/>
</dbReference>
<accession>A0ABT5VA52</accession>
<gene>
    <name evidence="5" type="ORF">N7Z68_03040</name>
</gene>
<dbReference type="Pfam" id="PF25888">
    <property type="entry name" value="WHD_DnaB"/>
    <property type="match status" value="1"/>
</dbReference>
<evidence type="ECO:0000256" key="2">
    <source>
        <dbReference type="SAM" id="MobiDB-lite"/>
    </source>
</evidence>
<organism evidence="5 6">
    <name type="scientific">Alkalihalobacterium chitinilyticum</name>
    <dbReference type="NCBI Taxonomy" id="2980103"/>
    <lineage>
        <taxon>Bacteria</taxon>
        <taxon>Bacillati</taxon>
        <taxon>Bacillota</taxon>
        <taxon>Bacilli</taxon>
        <taxon>Bacillales</taxon>
        <taxon>Bacillaceae</taxon>
        <taxon>Alkalihalobacterium</taxon>
    </lineage>
</organism>